<dbReference type="Pfam" id="PF00496">
    <property type="entry name" value="SBP_bac_5"/>
    <property type="match status" value="1"/>
</dbReference>
<name>A0ABS3KFG7_9PROT</name>
<dbReference type="PIRSF" id="PIRSF002741">
    <property type="entry name" value="MppA"/>
    <property type="match status" value="1"/>
</dbReference>
<reference evidence="4 5" key="1">
    <citation type="submission" date="2020-09" db="EMBL/GenBank/DDBJ databases">
        <title>Roseomonas.</title>
        <authorList>
            <person name="Zhu W."/>
        </authorList>
    </citation>
    <scope>NUCLEOTIDE SEQUENCE [LARGE SCALE GENOMIC DNA]</scope>
    <source>
        <strain evidence="4 5">1311</strain>
    </source>
</reference>
<dbReference type="PANTHER" id="PTHR30290">
    <property type="entry name" value="PERIPLASMIC BINDING COMPONENT OF ABC TRANSPORTER"/>
    <property type="match status" value="1"/>
</dbReference>
<evidence type="ECO:0000259" key="3">
    <source>
        <dbReference type="Pfam" id="PF00496"/>
    </source>
</evidence>
<dbReference type="InterPro" id="IPR000914">
    <property type="entry name" value="SBP_5_dom"/>
</dbReference>
<dbReference type="RefSeq" id="WP_207448994.1">
    <property type="nucleotide sequence ID" value="NZ_CP061095.1"/>
</dbReference>
<dbReference type="Gene3D" id="3.10.105.10">
    <property type="entry name" value="Dipeptide-binding Protein, Domain 3"/>
    <property type="match status" value="1"/>
</dbReference>
<evidence type="ECO:0000256" key="2">
    <source>
        <dbReference type="ARBA" id="ARBA00005695"/>
    </source>
</evidence>
<feature type="domain" description="Solute-binding protein family 5" evidence="3">
    <location>
        <begin position="75"/>
        <end position="441"/>
    </location>
</feature>
<dbReference type="InterPro" id="IPR039424">
    <property type="entry name" value="SBP_5"/>
</dbReference>
<comment type="similarity">
    <text evidence="2">Belongs to the bacterial solute-binding protein 5 family.</text>
</comment>
<evidence type="ECO:0000313" key="4">
    <source>
        <dbReference type="EMBL" id="MBO1076216.1"/>
    </source>
</evidence>
<evidence type="ECO:0000256" key="1">
    <source>
        <dbReference type="ARBA" id="ARBA00004418"/>
    </source>
</evidence>
<comment type="subcellular location">
    <subcellularLocation>
        <location evidence="1">Periplasm</location>
    </subcellularLocation>
</comment>
<dbReference type="PANTHER" id="PTHR30290:SF37">
    <property type="entry name" value="NICKEL-BINDING PERIPLASMIC PROTEIN"/>
    <property type="match status" value="1"/>
</dbReference>
<proteinExistence type="inferred from homology"/>
<dbReference type="Proteomes" id="UP001518990">
    <property type="component" value="Unassembled WGS sequence"/>
</dbReference>
<accession>A0ABS3KFG7</accession>
<protein>
    <submittedName>
        <fullName evidence="4">Nickel ABC transporter, nickel/metallophore periplasmic binding protein</fullName>
    </submittedName>
</protein>
<dbReference type="EMBL" id="JACTNF010000018">
    <property type="protein sequence ID" value="MBO1076216.1"/>
    <property type="molecule type" value="Genomic_DNA"/>
</dbReference>
<dbReference type="NCBIfam" id="TIGR02294">
    <property type="entry name" value="nickel_nikA"/>
    <property type="match status" value="1"/>
</dbReference>
<keyword evidence="5" id="KW-1185">Reference proteome</keyword>
<comment type="caution">
    <text evidence="4">The sequence shown here is derived from an EMBL/GenBank/DDBJ whole genome shotgun (WGS) entry which is preliminary data.</text>
</comment>
<dbReference type="CDD" id="cd08489">
    <property type="entry name" value="PBP2_NikA"/>
    <property type="match status" value="1"/>
</dbReference>
<dbReference type="InterPro" id="IPR030678">
    <property type="entry name" value="Peptide/Ni-bd"/>
</dbReference>
<dbReference type="SUPFAM" id="SSF53850">
    <property type="entry name" value="Periplasmic binding protein-like II"/>
    <property type="match status" value="1"/>
</dbReference>
<evidence type="ECO:0000313" key="5">
    <source>
        <dbReference type="Proteomes" id="UP001518990"/>
    </source>
</evidence>
<dbReference type="Gene3D" id="3.40.190.10">
    <property type="entry name" value="Periplasmic binding protein-like II"/>
    <property type="match status" value="1"/>
</dbReference>
<gene>
    <name evidence="4" type="primary">nikA</name>
    <name evidence="4" type="ORF">IAI60_16495</name>
</gene>
<organism evidence="4 5">
    <name type="scientific">Roseomonas marmotae</name>
    <dbReference type="NCBI Taxonomy" id="2768161"/>
    <lineage>
        <taxon>Bacteria</taxon>
        <taxon>Pseudomonadati</taxon>
        <taxon>Pseudomonadota</taxon>
        <taxon>Alphaproteobacteria</taxon>
        <taxon>Acetobacterales</taxon>
        <taxon>Roseomonadaceae</taxon>
        <taxon>Roseomonas</taxon>
    </lineage>
</organism>
<sequence length="525" mass="57716">MEGPVLRRSLLGAATLAWTTSSVSGGAHAAKADSLRFSWPVNAGPLDPQGYGPNQLFAQAMVYEPLVRFTEGGRVAPCLATEWRLEEDSRAWVFRLREGVRFSDGQPFDAAAAKANIDAVLAQRDQHAWLDLVARIEGAEVLDPATLRLRLSHPYDPVLFDLSLIRPLRFASPAALRPGGGVSAPGGTGPWRLAESRRGDRDVFLRNDDYWGEKPALREVVVKVAADANSRALALETNEIDLIYGADQLDADTFRRFASDSRFTTAISPPLATRMLSINSARFPTDELAVRRAIHQGINRAALVRHVLQETEPEATSLFARNLPHTNLDLPFLSFDREAAVAGLEAAGWVLPPGGRLRQRQGQTLALDLCFLGNDALQKALAEAIQADLARIGIAARLLGEDYARFKARERSGEFGMIFAETWGAPYDPHAYLAAMRAPAHSDWQAQRGLPMKAEIDRRITALLVSTDATAREADYRWVLTTLHEQAVYFPVSFLTNKLVHRKGFAKVPFGNTPSELPFAQVRPG</sequence>
<dbReference type="InterPro" id="IPR011980">
    <property type="entry name" value="CntA-like"/>
</dbReference>